<feature type="region of interest" description="Disordered" evidence="1">
    <location>
        <begin position="37"/>
        <end position="65"/>
    </location>
</feature>
<evidence type="ECO:0000313" key="3">
    <source>
        <dbReference type="EMBL" id="MCQ8184189.1"/>
    </source>
</evidence>
<organism evidence="3 4">
    <name type="scientific">Parvularcula maris</name>
    <dbReference type="NCBI Taxonomy" id="2965077"/>
    <lineage>
        <taxon>Bacteria</taxon>
        <taxon>Pseudomonadati</taxon>
        <taxon>Pseudomonadota</taxon>
        <taxon>Alphaproteobacteria</taxon>
        <taxon>Parvularculales</taxon>
        <taxon>Parvularculaceae</taxon>
        <taxon>Parvularcula</taxon>
    </lineage>
</organism>
<dbReference type="PROSITE" id="PS51257">
    <property type="entry name" value="PROKAR_LIPOPROTEIN"/>
    <property type="match status" value="1"/>
</dbReference>
<dbReference type="Proteomes" id="UP001142610">
    <property type="component" value="Unassembled WGS sequence"/>
</dbReference>
<feature type="signal peptide" evidence="2">
    <location>
        <begin position="1"/>
        <end position="23"/>
    </location>
</feature>
<dbReference type="RefSeq" id="WP_256618237.1">
    <property type="nucleotide sequence ID" value="NZ_JANIBC010000001.1"/>
</dbReference>
<keyword evidence="4" id="KW-1185">Reference proteome</keyword>
<gene>
    <name evidence="3" type="ORF">NOG11_02210</name>
</gene>
<dbReference type="AlphaFoldDB" id="A0A9X2L6S8"/>
<proteinExistence type="predicted"/>
<evidence type="ECO:0000256" key="2">
    <source>
        <dbReference type="SAM" id="SignalP"/>
    </source>
</evidence>
<reference evidence="3" key="1">
    <citation type="submission" date="2022-07" db="EMBL/GenBank/DDBJ databases">
        <title>Parvularcula maris sp. nov., an algicidal bacterium isolated from seawater.</title>
        <authorList>
            <person name="Li F."/>
        </authorList>
    </citation>
    <scope>NUCLEOTIDE SEQUENCE</scope>
    <source>
        <strain evidence="3">BGMRC 0090</strain>
    </source>
</reference>
<protein>
    <submittedName>
        <fullName evidence="3">DUF3035 domain-containing protein</fullName>
    </submittedName>
</protein>
<dbReference type="InterPro" id="IPR021395">
    <property type="entry name" value="DUF3035"/>
</dbReference>
<comment type="caution">
    <text evidence="3">The sequence shown here is derived from an EMBL/GenBank/DDBJ whole genome shotgun (WGS) entry which is preliminary data.</text>
</comment>
<feature type="chain" id="PRO_5040940661" evidence="2">
    <location>
        <begin position="24"/>
        <end position="180"/>
    </location>
</feature>
<sequence length="180" mass="19367">MRRQLVLLSSAALLAACSSGPLSDRNAPDEFAVITKPPLTVPPDYALEPPRPGETRPEELSTTQRTQQLLLGDQSSEPPSNGELALVSAVGALDVDPSIRAILAAENGGRAEKSDSLTTRLLFWDFNGDEIDDSRAPLVVDNREEWLEGRRNSIRSVVGEGNAVTIATDDRGILRLPGVK</sequence>
<name>A0A9X2L6S8_9PROT</name>
<accession>A0A9X2L6S8</accession>
<evidence type="ECO:0000313" key="4">
    <source>
        <dbReference type="Proteomes" id="UP001142610"/>
    </source>
</evidence>
<keyword evidence="2" id="KW-0732">Signal</keyword>
<dbReference type="Pfam" id="PF11233">
    <property type="entry name" value="DUF3035"/>
    <property type="match status" value="1"/>
</dbReference>
<dbReference type="EMBL" id="JANIBC010000001">
    <property type="protein sequence ID" value="MCQ8184189.1"/>
    <property type="molecule type" value="Genomic_DNA"/>
</dbReference>
<evidence type="ECO:0000256" key="1">
    <source>
        <dbReference type="SAM" id="MobiDB-lite"/>
    </source>
</evidence>